<comment type="caution">
    <text evidence="2">The sequence shown here is derived from an EMBL/GenBank/DDBJ whole genome shotgun (WGS) entry which is preliminary data.</text>
</comment>
<proteinExistence type="predicted"/>
<keyword evidence="1" id="KW-0560">Oxidoreductase</keyword>
<dbReference type="PRINTS" id="PR00469">
    <property type="entry name" value="PNDRDTASEII"/>
</dbReference>
<dbReference type="SUPFAM" id="SSF51905">
    <property type="entry name" value="FAD/NAD(P)-binding domain"/>
    <property type="match status" value="1"/>
</dbReference>
<dbReference type="Pfam" id="PF13738">
    <property type="entry name" value="Pyr_redox_3"/>
    <property type="match status" value="1"/>
</dbReference>
<evidence type="ECO:0000256" key="1">
    <source>
        <dbReference type="ARBA" id="ARBA00023002"/>
    </source>
</evidence>
<dbReference type="EMBL" id="LJJD01000022">
    <property type="protein sequence ID" value="KQL56982.1"/>
    <property type="molecule type" value="Genomic_DNA"/>
</dbReference>
<protein>
    <recommendedName>
        <fullName evidence="4">Oxidoreductase CzcO</fullName>
    </recommendedName>
</protein>
<gene>
    <name evidence="2" type="ORF">AN965_11010</name>
</gene>
<organism evidence="2 3">
    <name type="scientific">Alkalicoccobacillus plakortidis</name>
    <dbReference type="NCBI Taxonomy" id="444060"/>
    <lineage>
        <taxon>Bacteria</taxon>
        <taxon>Bacillati</taxon>
        <taxon>Bacillota</taxon>
        <taxon>Bacilli</taxon>
        <taxon>Bacillales</taxon>
        <taxon>Bacillaceae</taxon>
        <taxon>Alkalicoccobacillus</taxon>
    </lineage>
</organism>
<dbReference type="PRINTS" id="PR00368">
    <property type="entry name" value="FADPNR"/>
</dbReference>
<dbReference type="InterPro" id="IPR036188">
    <property type="entry name" value="FAD/NAD-bd_sf"/>
</dbReference>
<sequence length="347" mass="39409">MMNAYQTIVIGAGQAGLAVGRALQIKNSPFLILDENEEAGWSWKKRYDSLKLFTPKNYSHLFNDLYQGDEKEFPSRDEVADYLSKFQDKYNLPIKVNEKVINLSKNDDQMFTLCTENRKYTAKNVIVATGAFYTPFIPAIHDSSIPFMIHSADYKNPDQIPEGDVLIVGGGNTGIQIAAELSKSLKHHAYLSRSKKLKRLPKTILGNSLFWWLDQFKILNASPNSFIGKRLKDNDPLIGNDISVIKRKGTLLPRLTRVSNKNAYFQNTFRKQFKALIWATGYRNDYSWINIKEAIDEQGQPVHQLGISTVKGLYYVGLSWQSKRGSALLYGVTEDAEKITEVLIKNN</sequence>
<accession>A0A9D5DQU6</accession>
<dbReference type="AlphaFoldDB" id="A0A9D5DQU6"/>
<dbReference type="PANTHER" id="PTHR43539:SF78">
    <property type="entry name" value="FLAVIN-CONTAINING MONOOXYGENASE"/>
    <property type="match status" value="1"/>
</dbReference>
<dbReference type="GO" id="GO:0050660">
    <property type="term" value="F:flavin adenine dinucleotide binding"/>
    <property type="evidence" value="ECO:0007669"/>
    <property type="project" value="TreeGrafter"/>
</dbReference>
<name>A0A9D5DQU6_9BACI</name>
<dbReference type="GO" id="GO:0004497">
    <property type="term" value="F:monooxygenase activity"/>
    <property type="evidence" value="ECO:0007669"/>
    <property type="project" value="TreeGrafter"/>
</dbReference>
<evidence type="ECO:0000313" key="3">
    <source>
        <dbReference type="Proteomes" id="UP000051061"/>
    </source>
</evidence>
<dbReference type="Gene3D" id="3.50.50.60">
    <property type="entry name" value="FAD/NAD(P)-binding domain"/>
    <property type="match status" value="1"/>
</dbReference>
<dbReference type="PANTHER" id="PTHR43539">
    <property type="entry name" value="FLAVIN-BINDING MONOOXYGENASE-LIKE PROTEIN (AFU_ORTHOLOGUE AFUA_4G09220)"/>
    <property type="match status" value="1"/>
</dbReference>
<dbReference type="InterPro" id="IPR050982">
    <property type="entry name" value="Auxin_biosynth/cation_transpt"/>
</dbReference>
<keyword evidence="3" id="KW-1185">Reference proteome</keyword>
<evidence type="ECO:0000313" key="2">
    <source>
        <dbReference type="EMBL" id="KQL56982.1"/>
    </source>
</evidence>
<dbReference type="Proteomes" id="UP000051061">
    <property type="component" value="Unassembled WGS sequence"/>
</dbReference>
<evidence type="ECO:0008006" key="4">
    <source>
        <dbReference type="Google" id="ProtNLM"/>
    </source>
</evidence>
<reference evidence="2 3" key="1">
    <citation type="submission" date="2015-09" db="EMBL/GenBank/DDBJ databases">
        <title>Genome sequencing project for genomic taxonomy and phylogenomics of Bacillus-like bacteria.</title>
        <authorList>
            <person name="Liu B."/>
            <person name="Wang J."/>
            <person name="Zhu Y."/>
            <person name="Liu G."/>
            <person name="Chen Q."/>
            <person name="Chen Z."/>
            <person name="Lan J."/>
            <person name="Che J."/>
            <person name="Ge C."/>
            <person name="Shi H."/>
            <person name="Pan Z."/>
            <person name="Liu X."/>
        </authorList>
    </citation>
    <scope>NUCLEOTIDE SEQUENCE [LARGE SCALE GENOMIC DNA]</scope>
    <source>
        <strain evidence="2 3">DSM 19153</strain>
    </source>
</reference>